<dbReference type="GO" id="GO:0008270">
    <property type="term" value="F:zinc ion binding"/>
    <property type="evidence" value="ECO:0007669"/>
    <property type="project" value="InterPro"/>
</dbReference>
<dbReference type="Gene3D" id="3.40.1050.10">
    <property type="entry name" value="Carbonic anhydrase"/>
    <property type="match status" value="1"/>
</dbReference>
<accession>A0A3S1IK10</accession>
<sequence length="211" mass="22811">MSIGGAIVSQATAVAEQKFETITPDAALERLLDGNKRFIQQKSQHPHQSQTRLKEVAQVQHPFATILSCADSRVSGEILFDQGIGDLFDIRIAGNIITPEALGSIEYAAVNLNCPLVMVLGHERCGAVTAAVKGEPLPGQMSAFVKGIKPAISDIKGFSEEAVEKAVVENVKYQVHKMRLYSRLLSQLVDASKLKIVGGRYDLDTGEVVII</sequence>
<feature type="binding site" evidence="2">
    <location>
        <position position="69"/>
    </location>
    <ligand>
        <name>Zn(2+)</name>
        <dbReference type="ChEBI" id="CHEBI:29105"/>
    </ligand>
</feature>
<comment type="cofactor">
    <cofactor evidence="2">
        <name>Zn(2+)</name>
        <dbReference type="ChEBI" id="CHEBI:29105"/>
    </cofactor>
    <text evidence="2">Binds 1 zinc ion per subunit.</text>
</comment>
<dbReference type="Proteomes" id="UP000271624">
    <property type="component" value="Unassembled WGS sequence"/>
</dbReference>
<name>A0A3S1IK10_9CYAN</name>
<dbReference type="CDD" id="cd03378">
    <property type="entry name" value="beta_CA_cladeC"/>
    <property type="match status" value="1"/>
</dbReference>
<dbReference type="Pfam" id="PF00484">
    <property type="entry name" value="Pro_CA"/>
    <property type="match status" value="1"/>
</dbReference>
<reference evidence="3" key="2">
    <citation type="journal article" date="2019" name="Genome Biol. Evol.">
        <title>Day and night: Metabolic profiles and evolutionary relationships of six axenic non-marine cyanobacteria.</title>
        <authorList>
            <person name="Will S.E."/>
            <person name="Henke P."/>
            <person name="Boedeker C."/>
            <person name="Huang S."/>
            <person name="Brinkmann H."/>
            <person name="Rohde M."/>
            <person name="Jarek M."/>
            <person name="Friedl T."/>
            <person name="Seufert S."/>
            <person name="Schumacher M."/>
            <person name="Overmann J."/>
            <person name="Neumann-Schaal M."/>
            <person name="Petersen J."/>
        </authorList>
    </citation>
    <scope>NUCLEOTIDE SEQUENCE [LARGE SCALE GENOMIC DNA]</scope>
    <source>
        <strain evidence="3">PCC 7102</strain>
    </source>
</reference>
<reference evidence="3" key="1">
    <citation type="submission" date="2018-12" db="EMBL/GenBank/DDBJ databases">
        <authorList>
            <person name="Will S."/>
            <person name="Neumann-Schaal M."/>
            <person name="Henke P."/>
        </authorList>
    </citation>
    <scope>NUCLEOTIDE SEQUENCE</scope>
    <source>
        <strain evidence="3">PCC 7102</strain>
    </source>
</reference>
<dbReference type="AlphaFoldDB" id="A0A3S1IK10"/>
<dbReference type="PANTHER" id="PTHR11002:SF79">
    <property type="entry name" value="CARBONIC ANHYDRASE 2"/>
    <property type="match status" value="1"/>
</dbReference>
<gene>
    <name evidence="3" type="primary">ecaB</name>
    <name evidence="3" type="ORF">DSM106972_081040</name>
</gene>
<protein>
    <submittedName>
        <fullName evidence="3">Carbonic anhydrase</fullName>
    </submittedName>
</protein>
<dbReference type="GO" id="GO:0004089">
    <property type="term" value="F:carbonate dehydratase activity"/>
    <property type="evidence" value="ECO:0007669"/>
    <property type="project" value="InterPro"/>
</dbReference>
<dbReference type="SMART" id="SM00947">
    <property type="entry name" value="Pro_CA"/>
    <property type="match status" value="1"/>
</dbReference>
<proteinExistence type="inferred from homology"/>
<feature type="binding site" evidence="2">
    <location>
        <position position="122"/>
    </location>
    <ligand>
        <name>Zn(2+)</name>
        <dbReference type="ChEBI" id="CHEBI:29105"/>
    </ligand>
</feature>
<feature type="binding site" evidence="2">
    <location>
        <position position="125"/>
    </location>
    <ligand>
        <name>Zn(2+)</name>
        <dbReference type="ChEBI" id="CHEBI:29105"/>
    </ligand>
</feature>
<dbReference type="InterPro" id="IPR001765">
    <property type="entry name" value="Carbonic_anhydrase"/>
</dbReference>
<evidence type="ECO:0000313" key="3">
    <source>
        <dbReference type="EMBL" id="RUS98475.1"/>
    </source>
</evidence>
<keyword evidence="2" id="KW-0479">Metal-binding</keyword>
<dbReference type="SUPFAM" id="SSF53056">
    <property type="entry name" value="beta-carbonic anhydrase, cab"/>
    <property type="match status" value="1"/>
</dbReference>
<evidence type="ECO:0000313" key="4">
    <source>
        <dbReference type="Proteomes" id="UP000271624"/>
    </source>
</evidence>
<evidence type="ECO:0000256" key="2">
    <source>
        <dbReference type="PIRSR" id="PIRSR601765-1"/>
    </source>
</evidence>
<organism evidence="3 4">
    <name type="scientific">Dulcicalothrix desertica PCC 7102</name>
    <dbReference type="NCBI Taxonomy" id="232991"/>
    <lineage>
        <taxon>Bacteria</taxon>
        <taxon>Bacillati</taxon>
        <taxon>Cyanobacteriota</taxon>
        <taxon>Cyanophyceae</taxon>
        <taxon>Nostocales</taxon>
        <taxon>Calotrichaceae</taxon>
        <taxon>Dulcicalothrix</taxon>
    </lineage>
</organism>
<keyword evidence="2" id="KW-0862">Zinc</keyword>
<dbReference type="InterPro" id="IPR036874">
    <property type="entry name" value="Carbonic_anhydrase_sf"/>
</dbReference>
<feature type="binding site" evidence="2">
    <location>
        <position position="71"/>
    </location>
    <ligand>
        <name>Zn(2+)</name>
        <dbReference type="ChEBI" id="CHEBI:29105"/>
    </ligand>
</feature>
<comment type="caution">
    <text evidence="3">The sequence shown here is derived from an EMBL/GenBank/DDBJ whole genome shotgun (WGS) entry which is preliminary data.</text>
</comment>
<dbReference type="PANTHER" id="PTHR11002">
    <property type="entry name" value="CARBONIC ANHYDRASE"/>
    <property type="match status" value="1"/>
</dbReference>
<comment type="similarity">
    <text evidence="1">Belongs to the beta-class carbonic anhydrase family.</text>
</comment>
<dbReference type="EMBL" id="RSCL01000029">
    <property type="protein sequence ID" value="RUS98475.1"/>
    <property type="molecule type" value="Genomic_DNA"/>
</dbReference>
<keyword evidence="4" id="KW-1185">Reference proteome</keyword>
<evidence type="ECO:0000256" key="1">
    <source>
        <dbReference type="ARBA" id="ARBA00006217"/>
    </source>
</evidence>